<dbReference type="Proteomes" id="UP000006072">
    <property type="component" value="Unassembled WGS sequence"/>
</dbReference>
<dbReference type="eggNOG" id="ENOG5033KWG">
    <property type="taxonomic scope" value="Bacteria"/>
</dbReference>
<dbReference type="AlphaFoldDB" id="K0V6X4"/>
<evidence type="ECO:0000313" key="2">
    <source>
        <dbReference type="Proteomes" id="UP000006072"/>
    </source>
</evidence>
<protein>
    <recommendedName>
        <fullName evidence="3">Pullulanase</fullName>
    </recommendedName>
</protein>
<dbReference type="HOGENOM" id="CLU_136754_0_0_11"/>
<keyword evidence="2" id="KW-1185">Reference proteome</keyword>
<evidence type="ECO:0008006" key="3">
    <source>
        <dbReference type="Google" id="ProtNLM"/>
    </source>
</evidence>
<comment type="caution">
    <text evidence="1">The sequence shown here is derived from an EMBL/GenBank/DDBJ whole genome shotgun (WGS) entry which is preliminary data.</text>
</comment>
<dbReference type="EMBL" id="ALQA01000052">
    <property type="protein sequence ID" value="EJZ06794.1"/>
    <property type="molecule type" value="Genomic_DNA"/>
</dbReference>
<dbReference type="SUPFAM" id="SSF103647">
    <property type="entry name" value="TSP type-3 repeat"/>
    <property type="match status" value="1"/>
</dbReference>
<sequence>MEYCLGESDGSVTWWTAGADHDLDGDGVLDSVGLDLDGDGLTDDVLADLDGDGTAELAARDLDGHGGAESFFTDDGTGTWTVAAERGGAALRWFGLDGVEHPAGAAPADLDGDGTPERLTDTDGDGLADRAFGAGQAWVDTDGDGRWDVRLADADGNGTADSAEYL</sequence>
<dbReference type="RefSeq" id="WP_003930874.1">
    <property type="nucleotide sequence ID" value="NZ_JH814691.1"/>
</dbReference>
<evidence type="ECO:0000313" key="1">
    <source>
        <dbReference type="EMBL" id="EJZ06794.1"/>
    </source>
</evidence>
<accession>K0V6X4</accession>
<dbReference type="InterPro" id="IPR028974">
    <property type="entry name" value="TSP_type-3_rpt"/>
</dbReference>
<name>K0V6X4_MYCVA</name>
<organism evidence="1 2">
    <name type="scientific">Mycolicibacterium vaccae ATCC 25954</name>
    <dbReference type="NCBI Taxonomy" id="1194972"/>
    <lineage>
        <taxon>Bacteria</taxon>
        <taxon>Bacillati</taxon>
        <taxon>Actinomycetota</taxon>
        <taxon>Actinomycetes</taxon>
        <taxon>Mycobacteriales</taxon>
        <taxon>Mycobacteriaceae</taxon>
        <taxon>Mycolicibacterium</taxon>
    </lineage>
</organism>
<dbReference type="PATRIC" id="fig|1194972.3.peg.4136"/>
<dbReference type="GO" id="GO:0005509">
    <property type="term" value="F:calcium ion binding"/>
    <property type="evidence" value="ECO:0007669"/>
    <property type="project" value="InterPro"/>
</dbReference>
<reference evidence="1 2" key="1">
    <citation type="journal article" date="2012" name="J. Bacteriol.">
        <title>Complete Genome Sequence of Mycobacterium vaccae Type Strain ATCC 25954.</title>
        <authorList>
            <person name="Ho Y.S."/>
            <person name="Adroub S.A."/>
            <person name="Abadi M."/>
            <person name="Al Alwan B."/>
            <person name="Alkhateeb R."/>
            <person name="Gao G."/>
            <person name="Ragab A."/>
            <person name="Ali S."/>
            <person name="van Soolingen D."/>
            <person name="Bitter W."/>
            <person name="Pain A."/>
            <person name="Abdallah A.M."/>
        </authorList>
    </citation>
    <scope>NUCLEOTIDE SEQUENCE [LARGE SCALE GENOMIC DNA]</scope>
    <source>
        <strain evidence="1 2">ATCC 25954</strain>
    </source>
</reference>
<proteinExistence type="predicted"/>
<gene>
    <name evidence="1" type="ORF">MVAC_20743</name>
</gene>